<accession>A0A9Q1CGQ2</accession>
<keyword evidence="1" id="KW-0479">Metal-binding</keyword>
<feature type="region of interest" description="Disordered" evidence="2">
    <location>
        <begin position="23"/>
        <end position="121"/>
    </location>
</feature>
<dbReference type="GO" id="GO:0008270">
    <property type="term" value="F:zinc ion binding"/>
    <property type="evidence" value="ECO:0007669"/>
    <property type="project" value="UniProtKB-KW"/>
</dbReference>
<dbReference type="EMBL" id="JAIZAY010000003">
    <property type="protein sequence ID" value="KAJ8044375.1"/>
    <property type="molecule type" value="Genomic_DNA"/>
</dbReference>
<dbReference type="InterPro" id="IPR013087">
    <property type="entry name" value="Znf_C2H2_type"/>
</dbReference>
<feature type="compositionally biased region" description="Polar residues" evidence="2">
    <location>
        <begin position="162"/>
        <end position="172"/>
    </location>
</feature>
<keyword evidence="1" id="KW-0862">Zinc</keyword>
<protein>
    <submittedName>
        <fullName evidence="5">Zinc finger transcription factor family protein 17</fullName>
    </submittedName>
</protein>
<dbReference type="PANTHER" id="PTHR33936">
    <property type="entry name" value="PROTEIN CBG17840"/>
    <property type="match status" value="1"/>
</dbReference>
<dbReference type="PROSITE" id="PS50966">
    <property type="entry name" value="ZF_SWIM"/>
    <property type="match status" value="1"/>
</dbReference>
<dbReference type="OrthoDB" id="1902038at2759"/>
<dbReference type="Gene3D" id="3.30.160.60">
    <property type="entry name" value="Classic Zinc Finger"/>
    <property type="match status" value="1"/>
</dbReference>
<feature type="compositionally biased region" description="Basic residues" evidence="2">
    <location>
        <begin position="49"/>
        <end position="62"/>
    </location>
</feature>
<dbReference type="PANTHER" id="PTHR33936:SF24">
    <property type="entry name" value="C2H2-TYPE DOMAIN-CONTAINING PROTEIN"/>
    <property type="match status" value="1"/>
</dbReference>
<feature type="compositionally biased region" description="Basic and acidic residues" evidence="2">
    <location>
        <begin position="63"/>
        <end position="100"/>
    </location>
</feature>
<sequence>MASHRRYLPTSEEEYEINVAAAALSDLSRKKRDQDKTGSQETEVISSKDKKKAKNRGSKRKKTDSADEAKCSQKSKERKEVSRQKRGKGLDKEAGSRTPEDGALTSIKQSSTEVSSLLRGSHHPRLLLPKPASGEVINIPLSVLINRTGFLDPTIVQMKGSVSSESLTTGNESPKKKSLKKSGGKHECPKCGLKTTTRQALWKHKRRKHPLTQEENHQFDNVKCQECDSFSCRSYKALLMHYNKAHLKKLRIQHRQFSSGKEFDDWKKQTERMYGAWFVLSNGLKIYENYTTRYYYCNKSGVSKGKAIRDLKDSSKTNGRCCAYIIKKQDKNSGKVTIEYSLDHVGHTTKMGLSVVTDDVSRIISSANSSGGKVQSLMDEICRTVIRSDCYSSGTVDKDPQSEIRIHIPETQDQMATLTKLMDKLQERQDNPVIIYKPKGDVSFEMSSEDFILGVQTLFQRDMMKKYAKNIVCVNTSQNIPCFKISLMVIDSCGDAVPVGWLLSNKKDRILFKPFLEALRTNCGDLETDILVTNMDSSMYNLWTETFSKPWRKLDCSWYVDDVWRENIFTHVANVEQQLVIYTFLKTLQYEANEITFRKLMQEFLVLLDEVSPGFKQYFTDDFLSHDRCFHWAFCFRTGFLANASQIDDAFHKMVRSFLLANSQTQDVVELFLELLKLSHDGMVEYFTKKVKNGKFLQLEQEMKMNHEKVDEIQEDQWTMKDREWSLMSVNEESIECVVQMITENCQCQLKCGICHVCIHMYNCTCVDFLLSLAGCEHIHAIHMNSEKDTSPLVQPLSIPTEEVEAAAAAVYLTDSTTPIPENPVTNTDENIEQLRSEALEKLKDVEQCLQVTSDLALLTTASDQLRDIAQSFTRDHH</sequence>
<feature type="compositionally biased region" description="Polar residues" evidence="2">
    <location>
        <begin position="106"/>
        <end position="115"/>
    </location>
</feature>
<feature type="domain" description="C2H2-type" evidence="3">
    <location>
        <begin position="186"/>
        <end position="214"/>
    </location>
</feature>
<keyword evidence="6" id="KW-1185">Reference proteome</keyword>
<dbReference type="PROSITE" id="PS50157">
    <property type="entry name" value="ZINC_FINGER_C2H2_2"/>
    <property type="match status" value="1"/>
</dbReference>
<reference evidence="5" key="1">
    <citation type="submission" date="2021-10" db="EMBL/GenBank/DDBJ databases">
        <title>Tropical sea cucumber genome reveals ecological adaptation and Cuvierian tubules defense mechanism.</title>
        <authorList>
            <person name="Chen T."/>
        </authorList>
    </citation>
    <scope>NUCLEOTIDE SEQUENCE</scope>
    <source>
        <strain evidence="5">Nanhai2018</strain>
        <tissue evidence="5">Muscle</tissue>
    </source>
</reference>
<gene>
    <name evidence="5" type="ORF">HOLleu_07107</name>
</gene>
<evidence type="ECO:0000259" key="3">
    <source>
        <dbReference type="PROSITE" id="PS50157"/>
    </source>
</evidence>
<proteinExistence type="predicted"/>
<evidence type="ECO:0000313" key="5">
    <source>
        <dbReference type="EMBL" id="KAJ8044375.1"/>
    </source>
</evidence>
<comment type="caution">
    <text evidence="5">The sequence shown here is derived from an EMBL/GenBank/DDBJ whole genome shotgun (WGS) entry which is preliminary data.</text>
</comment>
<dbReference type="Proteomes" id="UP001152320">
    <property type="component" value="Chromosome 3"/>
</dbReference>
<organism evidence="5 6">
    <name type="scientific">Holothuria leucospilota</name>
    <name type="common">Black long sea cucumber</name>
    <name type="synonym">Mertensiothuria leucospilota</name>
    <dbReference type="NCBI Taxonomy" id="206669"/>
    <lineage>
        <taxon>Eukaryota</taxon>
        <taxon>Metazoa</taxon>
        <taxon>Echinodermata</taxon>
        <taxon>Eleutherozoa</taxon>
        <taxon>Echinozoa</taxon>
        <taxon>Holothuroidea</taxon>
        <taxon>Aspidochirotacea</taxon>
        <taxon>Aspidochirotida</taxon>
        <taxon>Holothuriidae</taxon>
        <taxon>Holothuria</taxon>
    </lineage>
</organism>
<feature type="domain" description="SWIM-type" evidence="4">
    <location>
        <begin position="755"/>
        <end position="787"/>
    </location>
</feature>
<dbReference type="InterPro" id="IPR052797">
    <property type="entry name" value="RegFact_GeneExpr_CellDeath"/>
</dbReference>
<dbReference type="AlphaFoldDB" id="A0A9Q1CGQ2"/>
<evidence type="ECO:0000259" key="4">
    <source>
        <dbReference type="PROSITE" id="PS50966"/>
    </source>
</evidence>
<keyword evidence="1" id="KW-0863">Zinc-finger</keyword>
<feature type="region of interest" description="Disordered" evidence="2">
    <location>
        <begin position="162"/>
        <end position="190"/>
    </location>
</feature>
<evidence type="ECO:0000313" key="6">
    <source>
        <dbReference type="Proteomes" id="UP001152320"/>
    </source>
</evidence>
<evidence type="ECO:0000256" key="2">
    <source>
        <dbReference type="SAM" id="MobiDB-lite"/>
    </source>
</evidence>
<name>A0A9Q1CGQ2_HOLLE</name>
<dbReference type="InterPro" id="IPR007527">
    <property type="entry name" value="Znf_SWIM"/>
</dbReference>
<dbReference type="SMART" id="SM00355">
    <property type="entry name" value="ZnF_C2H2"/>
    <property type="match status" value="2"/>
</dbReference>
<evidence type="ECO:0000256" key="1">
    <source>
        <dbReference type="PROSITE-ProRule" id="PRU00042"/>
    </source>
</evidence>